<keyword evidence="3" id="KW-1185">Reference proteome</keyword>
<dbReference type="PROSITE" id="PS01098">
    <property type="entry name" value="LIPASE_GDSL_SER"/>
    <property type="match status" value="1"/>
</dbReference>
<dbReference type="InterPro" id="IPR051532">
    <property type="entry name" value="Ester_Hydrolysis_Enzymes"/>
</dbReference>
<dbReference type="InterPro" id="IPR013830">
    <property type="entry name" value="SGNH_hydro"/>
</dbReference>
<organism evidence="2 3">
    <name type="scientific">Niastella yeongjuensis</name>
    <dbReference type="NCBI Taxonomy" id="354355"/>
    <lineage>
        <taxon>Bacteria</taxon>
        <taxon>Pseudomonadati</taxon>
        <taxon>Bacteroidota</taxon>
        <taxon>Chitinophagia</taxon>
        <taxon>Chitinophagales</taxon>
        <taxon>Chitinophagaceae</taxon>
        <taxon>Niastella</taxon>
    </lineage>
</organism>
<dbReference type="Gene3D" id="3.40.50.1110">
    <property type="entry name" value="SGNH hydrolase"/>
    <property type="match status" value="1"/>
</dbReference>
<dbReference type="Pfam" id="PF13472">
    <property type="entry name" value="Lipase_GDSL_2"/>
    <property type="match status" value="1"/>
</dbReference>
<dbReference type="CDD" id="cd01834">
    <property type="entry name" value="SGNH_hydrolase_like_2"/>
    <property type="match status" value="1"/>
</dbReference>
<reference evidence="3" key="1">
    <citation type="submission" date="2016-04" db="EMBL/GenBank/DDBJ databases">
        <authorList>
            <person name="Chen L."/>
            <person name="Zhuang W."/>
            <person name="Wang G."/>
        </authorList>
    </citation>
    <scope>NUCLEOTIDE SEQUENCE [LARGE SCALE GENOMIC DNA]</scope>
    <source>
        <strain evidence="3">17621</strain>
    </source>
</reference>
<sequence>MRLLLYISSFIAITLVSFTSMQQKQKIVFFGDSITQAGVSPTGYITVLGNLIAQKGLKDQYELTGAGIGGNKVYDLYLRMEDDVLAKNPNTVVIWVGVNDVWHKKGGTGTDAPKFEQFYNAIIKKLQAKNIKVVLVTPATIGEKTDFSNEQDGDLNKYANIVRTVAAKNNCPLVDLRKTFLAYNLANNPENKEKGILTADGVHLNEKGNMLVADEMAKVLVK</sequence>
<accession>A0A1V9F164</accession>
<dbReference type="GO" id="GO:0004622">
    <property type="term" value="F:phosphatidylcholine lysophospholipase activity"/>
    <property type="evidence" value="ECO:0007669"/>
    <property type="project" value="TreeGrafter"/>
</dbReference>
<dbReference type="SUPFAM" id="SSF52266">
    <property type="entry name" value="SGNH hydrolase"/>
    <property type="match status" value="1"/>
</dbReference>
<gene>
    <name evidence="2" type="ORF">A4H97_25940</name>
</gene>
<dbReference type="InterPro" id="IPR008265">
    <property type="entry name" value="Lipase_GDSL_AS"/>
</dbReference>
<dbReference type="Proteomes" id="UP000192610">
    <property type="component" value="Unassembled WGS sequence"/>
</dbReference>
<protein>
    <submittedName>
        <fullName evidence="2">G-D-S-L family lipolytic protein</fullName>
    </submittedName>
</protein>
<comment type="caution">
    <text evidence="2">The sequence shown here is derived from an EMBL/GenBank/DDBJ whole genome shotgun (WGS) entry which is preliminary data.</text>
</comment>
<dbReference type="InterPro" id="IPR036514">
    <property type="entry name" value="SGNH_hydro_sf"/>
</dbReference>
<dbReference type="OrthoDB" id="9794725at2"/>
<dbReference type="AlphaFoldDB" id="A0A1V9F164"/>
<evidence type="ECO:0000313" key="2">
    <source>
        <dbReference type="EMBL" id="OQP52057.1"/>
    </source>
</evidence>
<dbReference type="EMBL" id="LVXG01000009">
    <property type="protein sequence ID" value="OQP52057.1"/>
    <property type="molecule type" value="Genomic_DNA"/>
</dbReference>
<proteinExistence type="predicted"/>
<evidence type="ECO:0000313" key="3">
    <source>
        <dbReference type="Proteomes" id="UP000192610"/>
    </source>
</evidence>
<feature type="domain" description="SGNH hydrolase-type esterase" evidence="1">
    <location>
        <begin position="29"/>
        <end position="209"/>
    </location>
</feature>
<name>A0A1V9F164_9BACT</name>
<dbReference type="PANTHER" id="PTHR30383">
    <property type="entry name" value="THIOESTERASE 1/PROTEASE 1/LYSOPHOSPHOLIPASE L1"/>
    <property type="match status" value="1"/>
</dbReference>
<dbReference type="GO" id="GO:0006629">
    <property type="term" value="P:lipid metabolic process"/>
    <property type="evidence" value="ECO:0007669"/>
    <property type="project" value="InterPro"/>
</dbReference>
<dbReference type="RefSeq" id="WP_081198239.1">
    <property type="nucleotide sequence ID" value="NZ_FOCZ01000013.1"/>
</dbReference>
<dbReference type="PANTHER" id="PTHR30383:SF5">
    <property type="entry name" value="SGNH HYDROLASE-TYPE ESTERASE DOMAIN-CONTAINING PROTEIN"/>
    <property type="match status" value="1"/>
</dbReference>
<evidence type="ECO:0000259" key="1">
    <source>
        <dbReference type="Pfam" id="PF13472"/>
    </source>
</evidence>
<dbReference type="STRING" id="354355.SAMN05660816_05535"/>